<dbReference type="InterPro" id="IPR038249">
    <property type="entry name" value="PolIII_tau_V_sf"/>
</dbReference>
<proteinExistence type="predicted"/>
<sequence>EPEPAPAGEPDSSPSAPREPIAPLPEPRHDGEVSAWWAALLERLAVDGTVRNLARNAVLVSREDNVWTLRLSNGHDVLVNRQRLDELAGALSNYFQRRIQLQVHYEAEAGDTPEALAEARRQQQLAEARETLRNDAVIQQLISTFDARLDEESVKPRVGDDHGL</sequence>
<keyword evidence="4" id="KW-1185">Reference proteome</keyword>
<protein>
    <submittedName>
        <fullName evidence="3">DNA polymerase III subunits gamma and tau</fullName>
    </submittedName>
</protein>
<dbReference type="EMBL" id="AMRJ01000025">
    <property type="protein sequence ID" value="EKF73448.1"/>
    <property type="molecule type" value="Genomic_DNA"/>
</dbReference>
<dbReference type="RefSeq" id="WP_008929855.1">
    <property type="nucleotide sequence ID" value="NZ_AMRJ01000025.1"/>
</dbReference>
<comment type="caution">
    <text evidence="3">The sequence shown here is derived from an EMBL/GenBank/DDBJ whole genome shotgun (WGS) entry which is preliminary data.</text>
</comment>
<dbReference type="Pfam" id="PF12170">
    <property type="entry name" value="DNA_pol3_tau_5"/>
    <property type="match status" value="1"/>
</dbReference>
<dbReference type="STRING" id="1177179.A11A3_13425"/>
<feature type="non-terminal residue" evidence="3">
    <location>
        <position position="1"/>
    </location>
</feature>
<organism evidence="3 4">
    <name type="scientific">Alcanivorax hongdengensis A-11-3</name>
    <dbReference type="NCBI Taxonomy" id="1177179"/>
    <lineage>
        <taxon>Bacteria</taxon>
        <taxon>Pseudomonadati</taxon>
        <taxon>Pseudomonadota</taxon>
        <taxon>Gammaproteobacteria</taxon>
        <taxon>Oceanospirillales</taxon>
        <taxon>Alcanivoracaceae</taxon>
        <taxon>Alcanivorax</taxon>
    </lineage>
</organism>
<reference evidence="3 4" key="1">
    <citation type="journal article" date="2012" name="J. Bacteriol.">
        <title>Genome Sequence of the Alkane-Degrading Bacterium Alcanivorax hongdengensis Type Strain A-11-3.</title>
        <authorList>
            <person name="Lai Q."/>
            <person name="Shao Z."/>
        </authorList>
    </citation>
    <scope>NUCLEOTIDE SEQUENCE [LARGE SCALE GENOMIC DNA]</scope>
    <source>
        <strain evidence="3 4">A-11-3</strain>
    </source>
</reference>
<dbReference type="Proteomes" id="UP000010164">
    <property type="component" value="Unassembled WGS sequence"/>
</dbReference>
<dbReference type="InterPro" id="IPR021029">
    <property type="entry name" value="DNA_pol_III_tau_dom-5"/>
</dbReference>
<evidence type="ECO:0000256" key="1">
    <source>
        <dbReference type="SAM" id="MobiDB-lite"/>
    </source>
</evidence>
<evidence type="ECO:0000259" key="2">
    <source>
        <dbReference type="Pfam" id="PF12170"/>
    </source>
</evidence>
<dbReference type="GO" id="GO:0003887">
    <property type="term" value="F:DNA-directed DNA polymerase activity"/>
    <property type="evidence" value="ECO:0007669"/>
    <property type="project" value="InterPro"/>
</dbReference>
<evidence type="ECO:0000313" key="3">
    <source>
        <dbReference type="EMBL" id="EKF73448.1"/>
    </source>
</evidence>
<feature type="domain" description="DNA polymerase III tau subunit" evidence="2">
    <location>
        <begin position="37"/>
        <end position="154"/>
    </location>
</feature>
<evidence type="ECO:0000313" key="4">
    <source>
        <dbReference type="Proteomes" id="UP000010164"/>
    </source>
</evidence>
<dbReference type="PATRIC" id="fig|1177179.3.peg.2668"/>
<feature type="region of interest" description="Disordered" evidence="1">
    <location>
        <begin position="1"/>
        <end position="29"/>
    </location>
</feature>
<dbReference type="Gene3D" id="3.30.300.150">
    <property type="entry name" value="DNA polymerase III, tau subunit, domain V"/>
    <property type="match status" value="1"/>
</dbReference>
<dbReference type="eggNOG" id="COG3266">
    <property type="taxonomic scope" value="Bacteria"/>
</dbReference>
<gene>
    <name evidence="3" type="ORF">A11A3_13425</name>
</gene>
<name>L0W9N5_9GAMM</name>
<dbReference type="AlphaFoldDB" id="L0W9N5"/>
<accession>L0W9N5</accession>